<proteinExistence type="inferred from homology"/>
<dbReference type="Gene3D" id="3.30.370.10">
    <property type="entry name" value="Barstar-like"/>
    <property type="match status" value="1"/>
</dbReference>
<dbReference type="SUPFAM" id="SSF52038">
    <property type="entry name" value="Barstar-related"/>
    <property type="match status" value="1"/>
</dbReference>
<gene>
    <name evidence="3" type="ORF">DWB77_00507</name>
</gene>
<dbReference type="OrthoDB" id="8859549at2"/>
<comment type="similarity">
    <text evidence="1">Belongs to the barstar family.</text>
</comment>
<dbReference type="KEGG" id="shun:DWB77_00507"/>
<organism evidence="3 4">
    <name type="scientific">Streptomyces hundungensis</name>
    <dbReference type="NCBI Taxonomy" id="1077946"/>
    <lineage>
        <taxon>Bacteria</taxon>
        <taxon>Bacillati</taxon>
        <taxon>Actinomycetota</taxon>
        <taxon>Actinomycetes</taxon>
        <taxon>Kitasatosporales</taxon>
        <taxon>Streptomycetaceae</taxon>
        <taxon>Streptomyces</taxon>
    </lineage>
</organism>
<sequence>MGVGGSAGEGRKYALTSDEEESDFWGFAEEARGLFIPSEDGLRQVALLGCSPQGTLLTCLGHLGGRRASAGSAHLTFLDAEGVEMGSYFVSNVTATAAEPSQRGEGLLDVTVRLWCEELLPGSAGVWDAVRAGRLNRKGLWHSLDAEGQKAWLSVALSSRQYQRRERPEDAAPGQVFTLDGRQVVDAASFYCALGEAINGPGGYFGRNLAAVDDCLRGGFGARPPFTLEWQTSGIATSRLVNNQGPGRDTGAGAFYEVLLEIFADHDIDVVLR</sequence>
<accession>A0A387HBR0</accession>
<protein>
    <recommendedName>
        <fullName evidence="2">Barstar (barnase inhibitor) domain-containing protein</fullName>
    </recommendedName>
</protein>
<dbReference type="InterPro" id="IPR000468">
    <property type="entry name" value="Barstar"/>
</dbReference>
<dbReference type="EMBL" id="CP032698">
    <property type="protein sequence ID" value="AYG78400.1"/>
    <property type="molecule type" value="Genomic_DNA"/>
</dbReference>
<evidence type="ECO:0000313" key="4">
    <source>
        <dbReference type="Proteomes" id="UP000271554"/>
    </source>
</evidence>
<dbReference type="Pfam" id="PF01337">
    <property type="entry name" value="Barstar"/>
    <property type="match status" value="1"/>
</dbReference>
<evidence type="ECO:0000313" key="3">
    <source>
        <dbReference type="EMBL" id="AYG78400.1"/>
    </source>
</evidence>
<dbReference type="Proteomes" id="UP000271554">
    <property type="component" value="Chromosome"/>
</dbReference>
<reference evidence="3 4" key="1">
    <citation type="submission" date="2018-10" db="EMBL/GenBank/DDBJ databases">
        <title>Relationship between Morphology and Antimicrobial Activity in Streptomyces.</title>
        <authorList>
            <person name="Kang H.J."/>
            <person name="Kim S.B."/>
        </authorList>
    </citation>
    <scope>NUCLEOTIDE SEQUENCE [LARGE SCALE GENOMIC DNA]</scope>
    <source>
        <strain evidence="3 4">BH38</strain>
    </source>
</reference>
<dbReference type="InterPro" id="IPR035905">
    <property type="entry name" value="Barstar-like_sf"/>
</dbReference>
<evidence type="ECO:0000256" key="1">
    <source>
        <dbReference type="ARBA" id="ARBA00006845"/>
    </source>
</evidence>
<evidence type="ECO:0000259" key="2">
    <source>
        <dbReference type="Pfam" id="PF01337"/>
    </source>
</evidence>
<dbReference type="AlphaFoldDB" id="A0A387HBR0"/>
<keyword evidence="4" id="KW-1185">Reference proteome</keyword>
<name>A0A387HBR0_9ACTN</name>
<feature type="domain" description="Barstar (barnase inhibitor)" evidence="2">
    <location>
        <begin position="175"/>
        <end position="234"/>
    </location>
</feature>